<dbReference type="Pfam" id="PF24892">
    <property type="entry name" value="UTP6_C"/>
    <property type="match status" value="1"/>
</dbReference>
<dbReference type="AlphaFoldDB" id="A0A6J8DL08"/>
<dbReference type="GO" id="GO:0032040">
    <property type="term" value="C:small-subunit processome"/>
    <property type="evidence" value="ECO:0007669"/>
    <property type="project" value="TreeGrafter"/>
</dbReference>
<dbReference type="InterPro" id="IPR013949">
    <property type="entry name" value="Utp6"/>
</dbReference>
<protein>
    <submittedName>
        <fullName evidence="3">UTP6</fullName>
    </submittedName>
</protein>
<dbReference type="SMART" id="SM00386">
    <property type="entry name" value="HAT"/>
    <property type="match status" value="2"/>
</dbReference>
<keyword evidence="4" id="KW-1185">Reference proteome</keyword>
<dbReference type="InterPro" id="IPR011990">
    <property type="entry name" value="TPR-like_helical_dom_sf"/>
</dbReference>
<dbReference type="OrthoDB" id="28112at2759"/>
<evidence type="ECO:0000259" key="2">
    <source>
        <dbReference type="Pfam" id="PF24892"/>
    </source>
</evidence>
<evidence type="ECO:0000313" key="4">
    <source>
        <dbReference type="Proteomes" id="UP000507470"/>
    </source>
</evidence>
<dbReference type="GO" id="GO:0034388">
    <property type="term" value="C:Pwp2p-containing subcomplex of 90S preribosome"/>
    <property type="evidence" value="ECO:0007669"/>
    <property type="project" value="TreeGrafter"/>
</dbReference>
<reference evidence="3 4" key="1">
    <citation type="submission" date="2020-06" db="EMBL/GenBank/DDBJ databases">
        <authorList>
            <person name="Li R."/>
            <person name="Bekaert M."/>
        </authorList>
    </citation>
    <scope>NUCLEOTIDE SEQUENCE [LARGE SCALE GENOMIC DNA]</scope>
    <source>
        <strain evidence="4">wild</strain>
    </source>
</reference>
<evidence type="ECO:0000256" key="1">
    <source>
        <dbReference type="ARBA" id="ARBA00010734"/>
    </source>
</evidence>
<accession>A0A6J8DL08</accession>
<dbReference type="InterPro" id="IPR003107">
    <property type="entry name" value="HAT"/>
</dbReference>
<gene>
    <name evidence="3" type="ORF">MCOR_41674</name>
</gene>
<dbReference type="Proteomes" id="UP000507470">
    <property type="component" value="Unassembled WGS sequence"/>
</dbReference>
<evidence type="ECO:0000313" key="3">
    <source>
        <dbReference type="EMBL" id="CAC5408262.1"/>
    </source>
</evidence>
<dbReference type="PANTHER" id="PTHR23271:SF1">
    <property type="entry name" value="U3 SMALL NUCLEOLAR RNA-ASSOCIATED PROTEIN 6 HOMOLOG"/>
    <property type="match status" value="1"/>
</dbReference>
<name>A0A6J8DL08_MYTCO</name>
<dbReference type="InterPro" id="IPR056907">
    <property type="entry name" value="UTP6_C"/>
</dbReference>
<sequence>MDETGNRVREYEHDSNNKPLFSLPRRIVTSTSNGNIWVVDLYDKSFRGRVVVLGQAGNIVQIYTGHPDVNFQTNDEGMMFPYSLALSGPAQFYIGCATPEYSPPSAKAKLFKESLEVWRLLLDFCVTCQSEKTEELFEKGICSCRQVALPLKEYYLQWMYLTKGVQKARTLFQRLIQTKPVSLQLFYEYMKIENAQASSKIKLLRRAYEDATMEFGNSSADLWLDFIKMEMNHPKGQPENVGTLHYRAINQLDGELNQQFVTEFTLLQTGHDIDTF</sequence>
<organism evidence="3 4">
    <name type="scientific">Mytilus coruscus</name>
    <name type="common">Sea mussel</name>
    <dbReference type="NCBI Taxonomy" id="42192"/>
    <lineage>
        <taxon>Eukaryota</taxon>
        <taxon>Metazoa</taxon>
        <taxon>Spiralia</taxon>
        <taxon>Lophotrochozoa</taxon>
        <taxon>Mollusca</taxon>
        <taxon>Bivalvia</taxon>
        <taxon>Autobranchia</taxon>
        <taxon>Pteriomorphia</taxon>
        <taxon>Mytilida</taxon>
        <taxon>Mytiloidea</taxon>
        <taxon>Mytilidae</taxon>
        <taxon>Mytilinae</taxon>
        <taxon>Mytilus</taxon>
    </lineage>
</organism>
<dbReference type="GO" id="GO:0030515">
    <property type="term" value="F:snoRNA binding"/>
    <property type="evidence" value="ECO:0007669"/>
    <property type="project" value="InterPro"/>
</dbReference>
<dbReference type="Gene3D" id="1.25.40.10">
    <property type="entry name" value="Tetratricopeptide repeat domain"/>
    <property type="match status" value="1"/>
</dbReference>
<proteinExistence type="inferred from homology"/>
<comment type="similarity">
    <text evidence="1">Belongs to the UTP6 family.</text>
</comment>
<dbReference type="GO" id="GO:0000462">
    <property type="term" value="P:maturation of SSU-rRNA from tricistronic rRNA transcript (SSU-rRNA, 5.8S rRNA, LSU-rRNA)"/>
    <property type="evidence" value="ECO:0007669"/>
    <property type="project" value="InterPro"/>
</dbReference>
<dbReference type="SUPFAM" id="SSF48452">
    <property type="entry name" value="TPR-like"/>
    <property type="match status" value="1"/>
</dbReference>
<dbReference type="EMBL" id="CACVKT020007519">
    <property type="protein sequence ID" value="CAC5408262.1"/>
    <property type="molecule type" value="Genomic_DNA"/>
</dbReference>
<feature type="domain" description="U3 small nucleolar RNA-associated protein 6 homolog C-terminal" evidence="2">
    <location>
        <begin position="113"/>
        <end position="251"/>
    </location>
</feature>
<dbReference type="PANTHER" id="PTHR23271">
    <property type="entry name" value="HEPATOCELLULAR CARCINOMA-ASSOCIATED ANTIGEN 66"/>
    <property type="match status" value="1"/>
</dbReference>